<feature type="transmembrane region" description="Helical" evidence="7">
    <location>
        <begin position="200"/>
        <end position="229"/>
    </location>
</feature>
<evidence type="ECO:0000313" key="8">
    <source>
        <dbReference type="EMBL" id="EEB10540.1"/>
    </source>
</evidence>
<dbReference type="Proteomes" id="UP000009046">
    <property type="component" value="Unassembled WGS sequence"/>
</dbReference>
<dbReference type="PROSITE" id="PS01271">
    <property type="entry name" value="NA_SULFATE"/>
    <property type="match status" value="1"/>
</dbReference>
<dbReference type="eggNOG" id="KOG1281">
    <property type="taxonomic scope" value="Eukaryota"/>
</dbReference>
<name>E0VAY4_PEDHC</name>
<dbReference type="STRING" id="121224.E0VAY4"/>
<feature type="transmembrane region" description="Helical" evidence="7">
    <location>
        <begin position="341"/>
        <end position="363"/>
    </location>
</feature>
<dbReference type="EMBL" id="DS235019">
    <property type="protein sequence ID" value="EEB10540.1"/>
    <property type="molecule type" value="Genomic_DNA"/>
</dbReference>
<evidence type="ECO:0000256" key="2">
    <source>
        <dbReference type="ARBA" id="ARBA00006772"/>
    </source>
</evidence>
<feature type="transmembrane region" description="Helical" evidence="7">
    <location>
        <begin position="12"/>
        <end position="31"/>
    </location>
</feature>
<dbReference type="FunCoup" id="E0VAY4">
    <property type="interactions" value="182"/>
</dbReference>
<feature type="transmembrane region" description="Helical" evidence="7">
    <location>
        <begin position="283"/>
        <end position="301"/>
    </location>
</feature>
<reference evidence="8" key="1">
    <citation type="submission" date="2007-04" db="EMBL/GenBank/DDBJ databases">
        <title>Annotation of Pediculus humanus corporis strain USDA.</title>
        <authorList>
            <person name="Kirkness E."/>
            <person name="Hannick L."/>
            <person name="Hass B."/>
            <person name="Bruggner R."/>
            <person name="Lawson D."/>
            <person name="Bidwell S."/>
            <person name="Joardar V."/>
            <person name="Caler E."/>
            <person name="Walenz B."/>
            <person name="Inman J."/>
            <person name="Schobel S."/>
            <person name="Galinsky K."/>
            <person name="Amedeo P."/>
            <person name="Strausberg R."/>
        </authorList>
    </citation>
    <scope>NUCLEOTIDE SEQUENCE</scope>
    <source>
        <strain evidence="8">USDA</strain>
    </source>
</reference>
<dbReference type="HOGENOM" id="CLU_005170_9_1_1"/>
<dbReference type="AlphaFoldDB" id="E0VAY4"/>
<dbReference type="EMBL" id="AAZO01000552">
    <property type="status" value="NOT_ANNOTATED_CDS"/>
    <property type="molecule type" value="Genomic_DNA"/>
</dbReference>
<evidence type="ECO:0000256" key="5">
    <source>
        <dbReference type="ARBA" id="ARBA00022989"/>
    </source>
</evidence>
<comment type="subcellular location">
    <subcellularLocation>
        <location evidence="1">Membrane</location>
        <topology evidence="1">Multi-pass membrane protein</topology>
    </subcellularLocation>
</comment>
<evidence type="ECO:0000313" key="9">
    <source>
        <dbReference type="EnsemblMetazoa" id="PHUM047000-PA"/>
    </source>
</evidence>
<dbReference type="OMA" id="MTSHEIG"/>
<dbReference type="Pfam" id="PF00939">
    <property type="entry name" value="Na_sulph_symp"/>
    <property type="match status" value="2"/>
</dbReference>
<comment type="similarity">
    <text evidence="2">Belongs to the SLC13A/DASS transporter (TC 2.A.47) family. NADC subfamily.</text>
</comment>
<dbReference type="GO" id="GO:0005886">
    <property type="term" value="C:plasma membrane"/>
    <property type="evidence" value="ECO:0007669"/>
    <property type="project" value="TreeGrafter"/>
</dbReference>
<keyword evidence="4 7" id="KW-0812">Transmembrane</keyword>
<evidence type="ECO:0000256" key="4">
    <source>
        <dbReference type="ARBA" id="ARBA00022692"/>
    </source>
</evidence>
<keyword evidence="5 7" id="KW-1133">Transmembrane helix</keyword>
<dbReference type="KEGG" id="phu:Phum_PHUM047000"/>
<evidence type="ECO:0000256" key="1">
    <source>
        <dbReference type="ARBA" id="ARBA00004141"/>
    </source>
</evidence>
<dbReference type="EMBL" id="AAZO01000551">
    <property type="status" value="NOT_ANNOTATED_CDS"/>
    <property type="molecule type" value="Genomic_DNA"/>
</dbReference>
<gene>
    <name evidence="9" type="primary">8232739</name>
    <name evidence="8" type="ORF">Phum_PHUM047000</name>
</gene>
<dbReference type="EnsemblMetazoa" id="PHUM047000-RA">
    <property type="protein sequence ID" value="PHUM047000-PA"/>
    <property type="gene ID" value="PHUM047000"/>
</dbReference>
<keyword evidence="10" id="KW-1185">Reference proteome</keyword>
<dbReference type="VEuPathDB" id="VectorBase:PHUM047000"/>
<feature type="transmembrane region" description="Helical" evidence="7">
    <location>
        <begin position="395"/>
        <end position="416"/>
    </location>
</feature>
<evidence type="ECO:0000256" key="6">
    <source>
        <dbReference type="ARBA" id="ARBA00023136"/>
    </source>
</evidence>
<accession>E0VAY4</accession>
<feature type="transmembrane region" description="Helical" evidence="7">
    <location>
        <begin position="43"/>
        <end position="61"/>
    </location>
</feature>
<dbReference type="InterPro" id="IPR031312">
    <property type="entry name" value="Na/sul_symport_CS"/>
</dbReference>
<dbReference type="InParanoid" id="E0VAY4"/>
<dbReference type="InterPro" id="IPR001898">
    <property type="entry name" value="SLC13A/DASS"/>
</dbReference>
<dbReference type="GO" id="GO:0015141">
    <property type="term" value="F:succinate transmembrane transporter activity"/>
    <property type="evidence" value="ECO:0007669"/>
    <property type="project" value="TreeGrafter"/>
</dbReference>
<dbReference type="GeneID" id="8232739"/>
<feature type="transmembrane region" description="Helical" evidence="7">
    <location>
        <begin position="477"/>
        <end position="496"/>
    </location>
</feature>
<feature type="transmembrane region" description="Helical" evidence="7">
    <location>
        <begin position="561"/>
        <end position="581"/>
    </location>
</feature>
<dbReference type="RefSeq" id="XP_002423278.1">
    <property type="nucleotide sequence ID" value="XM_002423233.1"/>
</dbReference>
<keyword evidence="3" id="KW-0813">Transport</keyword>
<organism>
    <name type="scientific">Pediculus humanus subsp. corporis</name>
    <name type="common">Body louse</name>
    <dbReference type="NCBI Taxonomy" id="121224"/>
    <lineage>
        <taxon>Eukaryota</taxon>
        <taxon>Metazoa</taxon>
        <taxon>Ecdysozoa</taxon>
        <taxon>Arthropoda</taxon>
        <taxon>Hexapoda</taxon>
        <taxon>Insecta</taxon>
        <taxon>Pterygota</taxon>
        <taxon>Neoptera</taxon>
        <taxon>Paraneoptera</taxon>
        <taxon>Psocodea</taxon>
        <taxon>Troctomorpha</taxon>
        <taxon>Phthiraptera</taxon>
        <taxon>Anoplura</taxon>
        <taxon>Pediculidae</taxon>
        <taxon>Pediculus</taxon>
    </lineage>
</organism>
<feature type="transmembrane region" description="Helical" evidence="7">
    <location>
        <begin position="436"/>
        <end position="456"/>
    </location>
</feature>
<protein>
    <submittedName>
        <fullName evidence="8 9">Uncharacterized protein</fullName>
    </submittedName>
</protein>
<dbReference type="CTD" id="8232739"/>
<keyword evidence="6 7" id="KW-0472">Membrane</keyword>
<dbReference type="PANTHER" id="PTHR10283">
    <property type="entry name" value="SOLUTE CARRIER FAMILY 13 MEMBER"/>
    <property type="match status" value="1"/>
</dbReference>
<evidence type="ECO:0000256" key="7">
    <source>
        <dbReference type="SAM" id="Phobius"/>
    </source>
</evidence>
<feature type="transmembrane region" description="Helical" evidence="7">
    <location>
        <begin position="82"/>
        <end position="112"/>
    </location>
</feature>
<feature type="transmembrane region" description="Helical" evidence="7">
    <location>
        <begin position="516"/>
        <end position="549"/>
    </location>
</feature>
<sequence length="643" mass="71517">MALYWVSEALPLPITSIIPIVLFPVFGILSTEEVSMIYFKETNVMFLGSVILAIAVEHCNLHKRIALGTMLKVGTSPNRLMLGFMVTTMFLSMWICNSAATAMMTPIVAAVLNELKQACYFYFSSLQKENGGRRKITLPETGEVVTSMQDSGTFDSETRRESAANVDLSVILAIAVEHCNLHKRIALGTMLKVGTSPNRLMLGFMVTTMFLSMWICNSAATAMMTPIVAAQKENGGRRKITLPETGEVVTSMQDSGTFDSETRRESAANVDLRRGHKLTKNEIAYFLGIAYAANIGGTGTFTGTATNLTFKGIFERWSESFFITCHSYNFSIFPDAEAINFATWMIFNVPLMLFNTFLAWLWLQIFYMGDGKTTEEQQKQVRELIRRRYREMGPITYHEINVLCLFLLDVFLWFFRKPEFISGWGNLFPEKVIKDATPAMAIVILLFILPANLDFLKTSEKNRKESPGLLSWRVLHQKIPFGIILLLGGGFAMSKASEVSGLSNYLGNQLQVINRFSPPFVLAIIVLGTTFATEVSSNTAVANILLPMLAKMCRAIRLHPLYLMLPTTISCSYAFMLPVATPPNAIVVAASNMKPSDMVKAGLGMNLICAFSLIITFIFIAVPIYGLSTFPEWAEIKNTTITT</sequence>
<reference evidence="8" key="2">
    <citation type="submission" date="2007-04" db="EMBL/GenBank/DDBJ databases">
        <title>The genome of the human body louse.</title>
        <authorList>
            <consortium name="The Human Body Louse Genome Consortium"/>
            <person name="Kirkness E."/>
            <person name="Walenz B."/>
            <person name="Hass B."/>
            <person name="Bruggner R."/>
            <person name="Strausberg R."/>
        </authorList>
    </citation>
    <scope>NUCLEOTIDE SEQUENCE</scope>
    <source>
        <strain evidence="8">USDA</strain>
    </source>
</reference>
<dbReference type="PANTHER" id="PTHR10283:SF82">
    <property type="entry name" value="SOLUTE CARRIER FAMILY 13 MEMBER 2"/>
    <property type="match status" value="1"/>
</dbReference>
<reference evidence="9" key="3">
    <citation type="submission" date="2020-05" db="UniProtKB">
        <authorList>
            <consortium name="EnsemblMetazoa"/>
        </authorList>
    </citation>
    <scope>IDENTIFICATION</scope>
    <source>
        <strain evidence="9">USDA</strain>
    </source>
</reference>
<feature type="transmembrane region" description="Helical" evidence="7">
    <location>
        <begin position="601"/>
        <end position="627"/>
    </location>
</feature>
<proteinExistence type="inferred from homology"/>
<evidence type="ECO:0000313" key="10">
    <source>
        <dbReference type="Proteomes" id="UP000009046"/>
    </source>
</evidence>
<dbReference type="GO" id="GO:0015137">
    <property type="term" value="F:citrate transmembrane transporter activity"/>
    <property type="evidence" value="ECO:0007669"/>
    <property type="project" value="TreeGrafter"/>
</dbReference>
<dbReference type="OrthoDB" id="6493944at2759"/>
<evidence type="ECO:0000256" key="3">
    <source>
        <dbReference type="ARBA" id="ARBA00022448"/>
    </source>
</evidence>